<comment type="catalytic activity">
    <reaction evidence="14">
        <text>a guanylyl-uridine-RNA = a 3'-end 2',3'-cyclophospho-GMP-RNA + a 5'-end dephospho-uridine-RNA</text>
        <dbReference type="Rhea" id="RHEA:81323"/>
        <dbReference type="Rhea" id="RHEA-COMP:17356"/>
        <dbReference type="Rhea" id="RHEA-COMP:19658"/>
        <dbReference type="Rhea" id="RHEA-COMP:19659"/>
        <dbReference type="ChEBI" id="CHEBI:173224"/>
        <dbReference type="ChEBI" id="CHEBI:231849"/>
        <dbReference type="ChEBI" id="CHEBI:231850"/>
    </reaction>
</comment>
<proteinExistence type="inferred from homology"/>
<dbReference type="AlphaFoldDB" id="A0AAN9YYM2"/>
<dbReference type="FunFam" id="3.90.730.10:FF:000001">
    <property type="entry name" value="Ribonuclease T2"/>
    <property type="match status" value="1"/>
</dbReference>
<dbReference type="GO" id="GO:0006401">
    <property type="term" value="P:RNA catabolic process"/>
    <property type="evidence" value="ECO:0007669"/>
    <property type="project" value="UniProtKB-ARBA"/>
</dbReference>
<evidence type="ECO:0000256" key="14">
    <source>
        <dbReference type="ARBA" id="ARBA00051280"/>
    </source>
</evidence>
<dbReference type="CDD" id="cd01061">
    <property type="entry name" value="RNase_T2_euk"/>
    <property type="match status" value="1"/>
</dbReference>
<evidence type="ECO:0000256" key="15">
    <source>
        <dbReference type="ARBA" id="ARBA00052670"/>
    </source>
</evidence>
<dbReference type="PANTHER" id="PTHR11240">
    <property type="entry name" value="RIBONUCLEASE T2"/>
    <property type="match status" value="1"/>
</dbReference>
<evidence type="ECO:0000256" key="3">
    <source>
        <dbReference type="ARBA" id="ARBA00004613"/>
    </source>
</evidence>
<dbReference type="InterPro" id="IPR036430">
    <property type="entry name" value="RNase_T2-like_sf"/>
</dbReference>
<feature type="active site" evidence="16">
    <location>
        <position position="119"/>
    </location>
</feature>
<feature type="active site" evidence="16">
    <location>
        <position position="67"/>
    </location>
</feature>
<dbReference type="GO" id="GO:0033897">
    <property type="term" value="F:ribonuclease T2 activity"/>
    <property type="evidence" value="ECO:0007669"/>
    <property type="project" value="InterPro"/>
</dbReference>
<evidence type="ECO:0000256" key="11">
    <source>
        <dbReference type="ARBA" id="ARBA00023180"/>
    </source>
</evidence>
<dbReference type="GO" id="GO:0016787">
    <property type="term" value="F:hydrolase activity"/>
    <property type="evidence" value="ECO:0007669"/>
    <property type="project" value="UniProtKB-KW"/>
</dbReference>
<evidence type="ECO:0000256" key="8">
    <source>
        <dbReference type="ARBA" id="ARBA00022801"/>
    </source>
</evidence>
<gene>
    <name evidence="19" type="ORF">R5R35_002050</name>
</gene>
<evidence type="ECO:0000256" key="17">
    <source>
        <dbReference type="RuleBase" id="RU004328"/>
    </source>
</evidence>
<evidence type="ECO:0000256" key="16">
    <source>
        <dbReference type="PIRSR" id="PIRSR633697-1"/>
    </source>
</evidence>
<keyword evidence="13" id="KW-0456">Lyase</keyword>
<evidence type="ECO:0000256" key="18">
    <source>
        <dbReference type="SAM" id="SignalP"/>
    </source>
</evidence>
<evidence type="ECO:0000313" key="19">
    <source>
        <dbReference type="EMBL" id="KAK7791680.1"/>
    </source>
</evidence>
<dbReference type="Pfam" id="PF00445">
    <property type="entry name" value="Ribonuclease_T2"/>
    <property type="match status" value="1"/>
</dbReference>
<evidence type="ECO:0000256" key="5">
    <source>
        <dbReference type="ARBA" id="ARBA00022525"/>
    </source>
</evidence>
<evidence type="ECO:0000256" key="9">
    <source>
        <dbReference type="ARBA" id="ARBA00022824"/>
    </source>
</evidence>
<evidence type="ECO:0000256" key="12">
    <source>
        <dbReference type="ARBA" id="ARBA00023228"/>
    </source>
</evidence>
<evidence type="ECO:0000256" key="1">
    <source>
        <dbReference type="ARBA" id="ARBA00004319"/>
    </source>
</evidence>
<feature type="chain" id="PRO_5042847396" evidence="18">
    <location>
        <begin position="27"/>
        <end position="278"/>
    </location>
</feature>
<reference evidence="19 20" key="1">
    <citation type="submission" date="2024-03" db="EMBL/GenBank/DDBJ databases">
        <title>The genome assembly and annotation of the cricket Gryllus longicercus Weissman &amp; Gray.</title>
        <authorList>
            <person name="Szrajer S."/>
            <person name="Gray D."/>
            <person name="Ylla G."/>
        </authorList>
    </citation>
    <scope>NUCLEOTIDE SEQUENCE [LARGE SCALE GENOMIC DNA]</scope>
    <source>
        <strain evidence="19">DAG 2021-001</strain>
        <tissue evidence="19">Whole body minus gut</tissue>
    </source>
</reference>
<keyword evidence="7" id="KW-0255">Endonuclease</keyword>
<sequence length="278" mass="32295">MFWVFLKLISVPLCVIVLDLNQSVHASTDWDILIFTQHWPITVCMQWKEAQEHHSCKILPENTWTIHGIWPTKVGTIGPLFCNHSLHFDPQKLEPIENNLLTYWPDIYNGSTTGLWKHEWNKHGTCAAILEPLDTEIKYFSKGLEWIHMYTMENILARAGINPDNMGYTPQQIWNAVKGSLGTNPDVQCVKDKKTGRWYLFEIRICFDKSLKLIDCDGVKGLKNNSNKIISNCPLTQTLLYPGHMPSDEETHEDSKPYRLSWLFQFLQIIQLVQWITL</sequence>
<accession>A0AAN9YYM2</accession>
<dbReference type="GO" id="GO:0005788">
    <property type="term" value="C:endoplasmic reticulum lumen"/>
    <property type="evidence" value="ECO:0007669"/>
    <property type="project" value="UniProtKB-SubCell"/>
</dbReference>
<keyword evidence="20" id="KW-1185">Reference proteome</keyword>
<keyword evidence="8" id="KW-0378">Hydrolase</keyword>
<dbReference type="SUPFAM" id="SSF55895">
    <property type="entry name" value="Ribonuclease Rh-like"/>
    <property type="match status" value="1"/>
</dbReference>
<dbReference type="EMBL" id="JAZDUA010000512">
    <property type="protein sequence ID" value="KAK7791680.1"/>
    <property type="molecule type" value="Genomic_DNA"/>
</dbReference>
<dbReference type="PROSITE" id="PS00531">
    <property type="entry name" value="RNASE_T2_2"/>
    <property type="match status" value="1"/>
</dbReference>
<comment type="similarity">
    <text evidence="4 17">Belongs to the RNase T2 family.</text>
</comment>
<dbReference type="GO" id="GO:0005764">
    <property type="term" value="C:lysosome"/>
    <property type="evidence" value="ECO:0007669"/>
    <property type="project" value="UniProtKB-SubCell"/>
</dbReference>
<dbReference type="GO" id="GO:0003723">
    <property type="term" value="F:RNA binding"/>
    <property type="evidence" value="ECO:0007669"/>
    <property type="project" value="InterPro"/>
</dbReference>
<dbReference type="InterPro" id="IPR033697">
    <property type="entry name" value="Ribonuclease_T2_eukaryotic"/>
</dbReference>
<keyword evidence="18" id="KW-0732">Signal</keyword>
<dbReference type="Gene3D" id="3.90.730.10">
    <property type="entry name" value="Ribonuclease T2-like"/>
    <property type="match status" value="1"/>
</dbReference>
<keyword evidence="11" id="KW-0325">Glycoprotein</keyword>
<comment type="catalytic activity">
    <reaction evidence="15">
        <text>an adenylyl-uridine-RNA = a 3'-end 2',3'-cyclophospho-AMP-RNA + a 5'-end dephospho-uridine-RNA</text>
        <dbReference type="Rhea" id="RHEA:81383"/>
        <dbReference type="Rhea" id="RHEA-COMP:17356"/>
        <dbReference type="Rhea" id="RHEA-COMP:19675"/>
        <dbReference type="Rhea" id="RHEA-COMP:19676"/>
        <dbReference type="ChEBI" id="CHEBI:173224"/>
        <dbReference type="ChEBI" id="CHEBI:231879"/>
        <dbReference type="ChEBI" id="CHEBI:231881"/>
    </reaction>
    <physiologicalReaction direction="left-to-right" evidence="15">
        <dbReference type="Rhea" id="RHEA:81384"/>
    </physiologicalReaction>
</comment>
<feature type="signal peptide" evidence="18">
    <location>
        <begin position="1"/>
        <end position="26"/>
    </location>
</feature>
<dbReference type="Proteomes" id="UP001378592">
    <property type="component" value="Unassembled WGS sequence"/>
</dbReference>
<evidence type="ECO:0000256" key="13">
    <source>
        <dbReference type="ARBA" id="ARBA00023239"/>
    </source>
</evidence>
<organism evidence="19 20">
    <name type="scientific">Gryllus longicercus</name>
    <dbReference type="NCBI Taxonomy" id="2509291"/>
    <lineage>
        <taxon>Eukaryota</taxon>
        <taxon>Metazoa</taxon>
        <taxon>Ecdysozoa</taxon>
        <taxon>Arthropoda</taxon>
        <taxon>Hexapoda</taxon>
        <taxon>Insecta</taxon>
        <taxon>Pterygota</taxon>
        <taxon>Neoptera</taxon>
        <taxon>Polyneoptera</taxon>
        <taxon>Orthoptera</taxon>
        <taxon>Ensifera</taxon>
        <taxon>Gryllidea</taxon>
        <taxon>Grylloidea</taxon>
        <taxon>Gryllidae</taxon>
        <taxon>Gryllinae</taxon>
        <taxon>Gryllus</taxon>
    </lineage>
</organism>
<dbReference type="InterPro" id="IPR033130">
    <property type="entry name" value="RNase_T2_His_AS_2"/>
</dbReference>
<protein>
    <submittedName>
        <fullName evidence="19">Uncharacterized protein</fullName>
    </submittedName>
</protein>
<dbReference type="GO" id="GO:0005576">
    <property type="term" value="C:extracellular region"/>
    <property type="evidence" value="ECO:0007669"/>
    <property type="project" value="UniProtKB-SubCell"/>
</dbReference>
<evidence type="ECO:0000256" key="6">
    <source>
        <dbReference type="ARBA" id="ARBA00022722"/>
    </source>
</evidence>
<comment type="subcellular location">
    <subcellularLocation>
        <location evidence="1">Endoplasmic reticulum lumen</location>
    </subcellularLocation>
    <subcellularLocation>
        <location evidence="2">Lysosome</location>
    </subcellularLocation>
    <subcellularLocation>
        <location evidence="3">Secreted</location>
    </subcellularLocation>
</comment>
<evidence type="ECO:0000256" key="2">
    <source>
        <dbReference type="ARBA" id="ARBA00004371"/>
    </source>
</evidence>
<keyword evidence="9" id="KW-0256">Endoplasmic reticulum</keyword>
<evidence type="ECO:0000256" key="10">
    <source>
        <dbReference type="ARBA" id="ARBA00023157"/>
    </source>
</evidence>
<dbReference type="InterPro" id="IPR001568">
    <property type="entry name" value="RNase_T2-like"/>
</dbReference>
<keyword evidence="5" id="KW-0964">Secreted</keyword>
<name>A0AAN9YYM2_9ORTH</name>
<feature type="active site" evidence="16">
    <location>
        <position position="123"/>
    </location>
</feature>
<keyword evidence="6" id="KW-0540">Nuclease</keyword>
<comment type="caution">
    <text evidence="19">The sequence shown here is derived from an EMBL/GenBank/DDBJ whole genome shotgun (WGS) entry which is preliminary data.</text>
</comment>
<evidence type="ECO:0000256" key="4">
    <source>
        <dbReference type="ARBA" id="ARBA00007469"/>
    </source>
</evidence>
<dbReference type="PANTHER" id="PTHR11240:SF22">
    <property type="entry name" value="RIBONUCLEASE T2"/>
    <property type="match status" value="1"/>
</dbReference>
<keyword evidence="10" id="KW-1015">Disulfide bond</keyword>
<evidence type="ECO:0000313" key="20">
    <source>
        <dbReference type="Proteomes" id="UP001378592"/>
    </source>
</evidence>
<evidence type="ECO:0000256" key="7">
    <source>
        <dbReference type="ARBA" id="ARBA00022759"/>
    </source>
</evidence>
<keyword evidence="12" id="KW-0458">Lysosome</keyword>